<comment type="caution">
    <text evidence="11">The sequence shown here is derived from an EMBL/GenBank/DDBJ whole genome shotgun (WGS) entry which is preliminary data.</text>
</comment>
<dbReference type="GO" id="GO:0008764">
    <property type="term" value="F:UDP-N-acetylmuramoylalanine-D-glutamate ligase activity"/>
    <property type="evidence" value="ECO:0007669"/>
    <property type="project" value="UniProtKB-UniRule"/>
</dbReference>
<feature type="domain" description="Mur ligase central" evidence="10">
    <location>
        <begin position="107"/>
        <end position="286"/>
    </location>
</feature>
<dbReference type="Gene3D" id="3.40.50.720">
    <property type="entry name" value="NAD(P)-binding Rossmann-like Domain"/>
    <property type="match status" value="1"/>
</dbReference>
<keyword evidence="7 8" id="KW-0133">Cell shape</keyword>
<evidence type="ECO:0000259" key="10">
    <source>
        <dbReference type="Pfam" id="PF08245"/>
    </source>
</evidence>
<keyword evidence="12" id="KW-1185">Reference proteome</keyword>
<evidence type="ECO:0000256" key="6">
    <source>
        <dbReference type="ARBA" id="ARBA00022840"/>
    </source>
</evidence>
<dbReference type="Gene3D" id="3.90.190.20">
    <property type="entry name" value="Mur ligase, C-terminal domain"/>
    <property type="match status" value="1"/>
</dbReference>
<dbReference type="GO" id="GO:0071555">
    <property type="term" value="P:cell wall organization"/>
    <property type="evidence" value="ECO:0007669"/>
    <property type="project" value="UniProtKB-KW"/>
</dbReference>
<dbReference type="Pfam" id="PF21799">
    <property type="entry name" value="MurD-like_N"/>
    <property type="match status" value="1"/>
</dbReference>
<comment type="subcellular location">
    <subcellularLocation>
        <location evidence="1 7 8">Cytoplasm</location>
    </subcellularLocation>
</comment>
<comment type="similarity">
    <text evidence="7">Belongs to the MurCDEF family.</text>
</comment>
<dbReference type="HAMAP" id="MF_00639">
    <property type="entry name" value="MurD"/>
    <property type="match status" value="1"/>
</dbReference>
<dbReference type="InterPro" id="IPR036615">
    <property type="entry name" value="Mur_ligase_C_dom_sf"/>
</dbReference>
<keyword evidence="6 7" id="KW-0067">ATP-binding</keyword>
<evidence type="ECO:0000259" key="9">
    <source>
        <dbReference type="Pfam" id="PF02875"/>
    </source>
</evidence>
<evidence type="ECO:0000313" key="11">
    <source>
        <dbReference type="EMBL" id="MBR8538053.1"/>
    </source>
</evidence>
<evidence type="ECO:0000256" key="2">
    <source>
        <dbReference type="ARBA" id="ARBA00004752"/>
    </source>
</evidence>
<dbReference type="NCBIfam" id="TIGR01087">
    <property type="entry name" value="murD"/>
    <property type="match status" value="1"/>
</dbReference>
<dbReference type="SUPFAM" id="SSF53244">
    <property type="entry name" value="MurD-like peptide ligases, peptide-binding domain"/>
    <property type="match status" value="1"/>
</dbReference>
<protein>
    <recommendedName>
        <fullName evidence="7 8">UDP-N-acetylmuramoylalanine--D-glutamate ligase</fullName>
        <ecNumber evidence="7 8">6.3.2.9</ecNumber>
    </recommendedName>
    <alternativeName>
        <fullName evidence="7">D-glutamic acid-adding enzyme</fullName>
    </alternativeName>
    <alternativeName>
        <fullName evidence="7">UDP-N-acetylmuramoyl-L-alanyl-D-glutamate synthetase</fullName>
    </alternativeName>
</protein>
<name>A0A941F791_9BACT</name>
<dbReference type="GO" id="GO:0008360">
    <property type="term" value="P:regulation of cell shape"/>
    <property type="evidence" value="ECO:0007669"/>
    <property type="project" value="UniProtKB-KW"/>
</dbReference>
<dbReference type="Proteomes" id="UP000679220">
    <property type="component" value="Unassembled WGS sequence"/>
</dbReference>
<organism evidence="11 12">
    <name type="scientific">Carboxylicivirga sediminis</name>
    <dbReference type="NCBI Taxonomy" id="2006564"/>
    <lineage>
        <taxon>Bacteria</taxon>
        <taxon>Pseudomonadati</taxon>
        <taxon>Bacteroidota</taxon>
        <taxon>Bacteroidia</taxon>
        <taxon>Marinilabiliales</taxon>
        <taxon>Marinilabiliaceae</taxon>
        <taxon>Carboxylicivirga</taxon>
    </lineage>
</organism>
<gene>
    <name evidence="7 11" type="primary">murD</name>
    <name evidence="11" type="ORF">KDU71_20960</name>
</gene>
<dbReference type="GO" id="GO:0009252">
    <property type="term" value="P:peptidoglycan biosynthetic process"/>
    <property type="evidence" value="ECO:0007669"/>
    <property type="project" value="UniProtKB-UniRule"/>
</dbReference>
<feature type="domain" description="Mur ligase C-terminal" evidence="9">
    <location>
        <begin position="309"/>
        <end position="422"/>
    </location>
</feature>
<dbReference type="InterPro" id="IPR004101">
    <property type="entry name" value="Mur_ligase_C"/>
</dbReference>
<evidence type="ECO:0000256" key="7">
    <source>
        <dbReference type="HAMAP-Rule" id="MF_00639"/>
    </source>
</evidence>
<feature type="binding site" evidence="7">
    <location>
        <begin position="109"/>
        <end position="115"/>
    </location>
    <ligand>
        <name>ATP</name>
        <dbReference type="ChEBI" id="CHEBI:30616"/>
    </ligand>
</feature>
<keyword evidence="7 8" id="KW-0961">Cell wall biogenesis/degradation</keyword>
<keyword evidence="4 7" id="KW-0436">Ligase</keyword>
<proteinExistence type="inferred from homology"/>
<keyword evidence="7 8" id="KW-0132">Cell division</keyword>
<dbReference type="PANTHER" id="PTHR43692:SF1">
    <property type="entry name" value="UDP-N-ACETYLMURAMOYLALANINE--D-GLUTAMATE LIGASE"/>
    <property type="match status" value="1"/>
</dbReference>
<dbReference type="Pfam" id="PF08245">
    <property type="entry name" value="Mur_ligase_M"/>
    <property type="match status" value="1"/>
</dbReference>
<evidence type="ECO:0000256" key="5">
    <source>
        <dbReference type="ARBA" id="ARBA00022741"/>
    </source>
</evidence>
<dbReference type="SUPFAM" id="SSF53623">
    <property type="entry name" value="MurD-like peptide ligases, catalytic domain"/>
    <property type="match status" value="1"/>
</dbReference>
<dbReference type="AlphaFoldDB" id="A0A941F791"/>
<evidence type="ECO:0000256" key="1">
    <source>
        <dbReference type="ARBA" id="ARBA00004496"/>
    </source>
</evidence>
<dbReference type="GO" id="GO:0005737">
    <property type="term" value="C:cytoplasm"/>
    <property type="evidence" value="ECO:0007669"/>
    <property type="project" value="UniProtKB-SubCell"/>
</dbReference>
<dbReference type="EMBL" id="JAGTAR010000047">
    <property type="protein sequence ID" value="MBR8538053.1"/>
    <property type="molecule type" value="Genomic_DNA"/>
</dbReference>
<comment type="pathway">
    <text evidence="2 7 8">Cell wall biogenesis; peptidoglycan biosynthesis.</text>
</comment>
<keyword evidence="3 7" id="KW-0963">Cytoplasm</keyword>
<comment type="function">
    <text evidence="7 8">Cell wall formation. Catalyzes the addition of glutamate to the nucleotide precursor UDP-N-acetylmuramoyl-L-alanine (UMA).</text>
</comment>
<dbReference type="SUPFAM" id="SSF51984">
    <property type="entry name" value="MurCD N-terminal domain"/>
    <property type="match status" value="1"/>
</dbReference>
<reference evidence="11" key="2">
    <citation type="submission" date="2021-04" db="EMBL/GenBank/DDBJ databases">
        <authorList>
            <person name="Zhang T."/>
            <person name="Zhang Y."/>
            <person name="Lu D."/>
            <person name="Zuo D."/>
            <person name="Du Z."/>
        </authorList>
    </citation>
    <scope>NUCLEOTIDE SEQUENCE</scope>
    <source>
        <strain evidence="11">JR1</strain>
    </source>
</reference>
<accession>A0A941F791</accession>
<dbReference type="InterPro" id="IPR005762">
    <property type="entry name" value="MurD"/>
</dbReference>
<comment type="catalytic activity">
    <reaction evidence="7 8">
        <text>UDP-N-acetyl-alpha-D-muramoyl-L-alanine + D-glutamate + ATP = UDP-N-acetyl-alpha-D-muramoyl-L-alanyl-D-glutamate + ADP + phosphate + H(+)</text>
        <dbReference type="Rhea" id="RHEA:16429"/>
        <dbReference type="ChEBI" id="CHEBI:15378"/>
        <dbReference type="ChEBI" id="CHEBI:29986"/>
        <dbReference type="ChEBI" id="CHEBI:30616"/>
        <dbReference type="ChEBI" id="CHEBI:43474"/>
        <dbReference type="ChEBI" id="CHEBI:83898"/>
        <dbReference type="ChEBI" id="CHEBI:83900"/>
        <dbReference type="ChEBI" id="CHEBI:456216"/>
        <dbReference type="EC" id="6.3.2.9"/>
    </reaction>
</comment>
<evidence type="ECO:0000256" key="3">
    <source>
        <dbReference type="ARBA" id="ARBA00022490"/>
    </source>
</evidence>
<dbReference type="InterPro" id="IPR013221">
    <property type="entry name" value="Mur_ligase_cen"/>
</dbReference>
<dbReference type="PANTHER" id="PTHR43692">
    <property type="entry name" value="UDP-N-ACETYLMURAMOYLALANINE--D-GLUTAMATE LIGASE"/>
    <property type="match status" value="1"/>
</dbReference>
<sequence>MQKLVVLGAGESGVGAALLAKQQGWDVFVSDSGRIAEYYQQELDNAGIDWEEGAHSLDVIFAANEVVKSPGIPDTIPMIQQLHAREIPVISEIEFAGRYTEAKTICITGSNGKTTTTMLIHYLLKQAGVKVEMAGNVGTSLARQIAEGKQPEWFVLELSSFQLDGMYQFKADIAILLNITPDHLDRYDYSMQKYIDSKFRIVQNQTEKDVFVYCQDDEIIAQELQNRLLKSELLPFTQKGILKQGAYSTFDELIINYNDETMRIISQELSLQGRHNLYNSMAAGIVAKVLKIRKKLIRESLSSFKGAAHRLERVAAVRGIEFINDSKATNINSTWYALECMNNPVIWIAGGVDKGNDYNELMELVEKKVKVLICLGTDNAKLLEAFKGKVSVIKETQSMDEAVKLAYRSARKNDVVLLSPACASFDLFDNYIQRGDLFKESVRNL</sequence>
<dbReference type="Pfam" id="PF02875">
    <property type="entry name" value="Mur_ligase_C"/>
    <property type="match status" value="1"/>
</dbReference>
<dbReference type="GO" id="GO:0005524">
    <property type="term" value="F:ATP binding"/>
    <property type="evidence" value="ECO:0007669"/>
    <property type="project" value="UniProtKB-UniRule"/>
</dbReference>
<evidence type="ECO:0000256" key="8">
    <source>
        <dbReference type="RuleBase" id="RU003664"/>
    </source>
</evidence>
<dbReference type="Gene3D" id="3.40.1190.10">
    <property type="entry name" value="Mur-like, catalytic domain"/>
    <property type="match status" value="1"/>
</dbReference>
<keyword evidence="7 8" id="KW-0573">Peptidoglycan synthesis</keyword>
<evidence type="ECO:0000313" key="12">
    <source>
        <dbReference type="Proteomes" id="UP000679220"/>
    </source>
</evidence>
<keyword evidence="5 7" id="KW-0547">Nucleotide-binding</keyword>
<dbReference type="RefSeq" id="WP_212193075.1">
    <property type="nucleotide sequence ID" value="NZ_JAGTAR010000047.1"/>
</dbReference>
<dbReference type="EC" id="6.3.2.9" evidence="7 8"/>
<evidence type="ECO:0000256" key="4">
    <source>
        <dbReference type="ARBA" id="ARBA00022598"/>
    </source>
</evidence>
<dbReference type="GO" id="GO:0051301">
    <property type="term" value="P:cell division"/>
    <property type="evidence" value="ECO:0007669"/>
    <property type="project" value="UniProtKB-KW"/>
</dbReference>
<keyword evidence="7 8" id="KW-0131">Cell cycle</keyword>
<reference evidence="11" key="1">
    <citation type="journal article" date="2018" name="Int. J. Syst. Evol. Microbiol.">
        <title>Carboxylicivirga sediminis sp. nov., isolated from coastal sediment.</title>
        <authorList>
            <person name="Wang F.Q."/>
            <person name="Ren L.H."/>
            <person name="Zou R.J."/>
            <person name="Sun Y.Z."/>
            <person name="Liu X.J."/>
            <person name="Jiang F."/>
            <person name="Liu L.J."/>
        </authorList>
    </citation>
    <scope>NUCLEOTIDE SEQUENCE</scope>
    <source>
        <strain evidence="11">JR1</strain>
    </source>
</reference>
<dbReference type="InterPro" id="IPR036565">
    <property type="entry name" value="Mur-like_cat_sf"/>
</dbReference>